<reference evidence="1 2" key="1">
    <citation type="journal article" date="2023" name="G3 (Bethesda)">
        <title>A chromosome-level genome assembly of Zasmidium syzygii isolated from banana leaves.</title>
        <authorList>
            <person name="van Westerhoven A.C."/>
            <person name="Mehrabi R."/>
            <person name="Talebi R."/>
            <person name="Steentjes M.B.F."/>
            <person name="Corcolon B."/>
            <person name="Chong P.A."/>
            <person name="Kema G.H.J."/>
            <person name="Seidl M.F."/>
        </authorList>
    </citation>
    <scope>NUCLEOTIDE SEQUENCE [LARGE SCALE GENOMIC DNA]</scope>
    <source>
        <strain evidence="1 2">P124</strain>
    </source>
</reference>
<evidence type="ECO:0000313" key="2">
    <source>
        <dbReference type="Proteomes" id="UP001305779"/>
    </source>
</evidence>
<sequence>MKFSTLRSLYLDPLLDLLDSRNGSIFDNETLVLLLDFKSNRTQLLPYVEKHLEPFREKNYTTLRDGIGWPITIVASGNAPSDLPSDIFLDADISNLGSSNTSTAYDASASLSKALGSSVLGRLSSKQRARMQEQIQEAHEKGLKARYWDTPSWPVSRRNWFWETLVEEGVDVLNVDDLTAAACLDWGFVRWGWFDG</sequence>
<keyword evidence="2" id="KW-1185">Reference proteome</keyword>
<comment type="caution">
    <text evidence="1">The sequence shown here is derived from an EMBL/GenBank/DDBJ whole genome shotgun (WGS) entry which is preliminary data.</text>
</comment>
<dbReference type="PANTHER" id="PTHR31571">
    <property type="entry name" value="ALTERED INHERITANCE OF MITOCHONDRIA PROTEIN 6"/>
    <property type="match status" value="1"/>
</dbReference>
<proteinExistence type="predicted"/>
<dbReference type="PANTHER" id="PTHR31571:SF1">
    <property type="entry name" value="ALTERED INHERITANCE OF MITOCHONDRIA PROTEIN 6"/>
    <property type="match status" value="1"/>
</dbReference>
<dbReference type="Proteomes" id="UP001305779">
    <property type="component" value="Unassembled WGS sequence"/>
</dbReference>
<evidence type="ECO:0008006" key="3">
    <source>
        <dbReference type="Google" id="ProtNLM"/>
    </source>
</evidence>
<gene>
    <name evidence="1" type="ORF">PRZ48_009890</name>
</gene>
<protein>
    <recommendedName>
        <fullName evidence="3">Altered inheritance of mitochondria protein 6</fullName>
    </recommendedName>
</protein>
<dbReference type="EMBL" id="JAXOVC010000007">
    <property type="protein sequence ID" value="KAK4499376.1"/>
    <property type="molecule type" value="Genomic_DNA"/>
</dbReference>
<accession>A0ABR0EDL7</accession>
<evidence type="ECO:0000313" key="1">
    <source>
        <dbReference type="EMBL" id="KAK4499376.1"/>
    </source>
</evidence>
<organism evidence="1 2">
    <name type="scientific">Zasmidium cellare</name>
    <name type="common">Wine cellar mold</name>
    <name type="synonym">Racodium cellare</name>
    <dbReference type="NCBI Taxonomy" id="395010"/>
    <lineage>
        <taxon>Eukaryota</taxon>
        <taxon>Fungi</taxon>
        <taxon>Dikarya</taxon>
        <taxon>Ascomycota</taxon>
        <taxon>Pezizomycotina</taxon>
        <taxon>Dothideomycetes</taxon>
        <taxon>Dothideomycetidae</taxon>
        <taxon>Mycosphaerellales</taxon>
        <taxon>Mycosphaerellaceae</taxon>
        <taxon>Zasmidium</taxon>
    </lineage>
</organism>
<name>A0ABR0EDL7_ZASCE</name>
<dbReference type="InterPro" id="IPR051236">
    <property type="entry name" value="HAT_RTT109-like"/>
</dbReference>